<dbReference type="Proteomes" id="UP000297982">
    <property type="component" value="Unassembled WGS sequence"/>
</dbReference>
<dbReference type="OrthoDB" id="1644322at2"/>
<sequence>MGQQNRDRGSIKWTSLMLPEHVEMIRNLWKEDERVEKGMLDEQKAVEIDFLLQRALSDDLTVRVKVHNGFDYDELKLKMKQVNKLERKVYGVDWATKDPVVISLDQISDISIV</sequence>
<accession>A0A4Z0H178</accession>
<dbReference type="InterPro" id="IPR014962">
    <property type="entry name" value="YolD"/>
</dbReference>
<protein>
    <submittedName>
        <fullName evidence="1">YolD-like family protein</fullName>
    </submittedName>
</protein>
<dbReference type="AlphaFoldDB" id="A0A4Z0H178"/>
<dbReference type="EMBL" id="SRJC01000002">
    <property type="protein sequence ID" value="TGB02631.1"/>
    <property type="molecule type" value="Genomic_DNA"/>
</dbReference>
<organism evidence="1 2">
    <name type="scientific">Halobacillus salinus</name>
    <dbReference type="NCBI Taxonomy" id="192814"/>
    <lineage>
        <taxon>Bacteria</taxon>
        <taxon>Bacillati</taxon>
        <taxon>Bacillota</taxon>
        <taxon>Bacilli</taxon>
        <taxon>Bacillales</taxon>
        <taxon>Bacillaceae</taxon>
        <taxon>Halobacillus</taxon>
    </lineage>
</organism>
<dbReference type="RefSeq" id="WP_079477908.1">
    <property type="nucleotide sequence ID" value="NZ_FVYZ01000003.1"/>
</dbReference>
<proteinExistence type="predicted"/>
<evidence type="ECO:0000313" key="1">
    <source>
        <dbReference type="EMBL" id="TGB02631.1"/>
    </source>
</evidence>
<dbReference type="STRING" id="192814.GCA_900166575_03045"/>
<gene>
    <name evidence="1" type="ORF">E4663_10730</name>
</gene>
<dbReference type="Pfam" id="PF08863">
    <property type="entry name" value="YolD"/>
    <property type="match status" value="1"/>
</dbReference>
<keyword evidence="2" id="KW-1185">Reference proteome</keyword>
<comment type="caution">
    <text evidence="1">The sequence shown here is derived from an EMBL/GenBank/DDBJ whole genome shotgun (WGS) entry which is preliminary data.</text>
</comment>
<reference evidence="1 2" key="1">
    <citation type="journal article" date="2003" name="Int. J. Syst. Evol. Microbiol.">
        <title>Halobacillus salinus sp. nov., isolated from a salt lake on the coast of the East Sea in Korea.</title>
        <authorList>
            <person name="Yoon J.H."/>
            <person name="Kang K.H."/>
            <person name="Park Y.H."/>
        </authorList>
    </citation>
    <scope>NUCLEOTIDE SEQUENCE [LARGE SCALE GENOMIC DNA]</scope>
    <source>
        <strain evidence="1 2">HSL-3</strain>
    </source>
</reference>
<dbReference type="PANTHER" id="PTHR40051:SF1">
    <property type="entry name" value="YOLD-LIKE FAMILY PROTEIN"/>
    <property type="match status" value="1"/>
</dbReference>
<dbReference type="PANTHER" id="PTHR40051">
    <property type="entry name" value="IG HYPOTHETICAL 15966"/>
    <property type="match status" value="1"/>
</dbReference>
<evidence type="ECO:0000313" key="2">
    <source>
        <dbReference type="Proteomes" id="UP000297982"/>
    </source>
</evidence>
<name>A0A4Z0H178_9BACI</name>